<dbReference type="RefSeq" id="XP_047838835.1">
    <property type="nucleotide sequence ID" value="XM_047982866.1"/>
</dbReference>
<evidence type="ECO:0000313" key="3">
    <source>
        <dbReference type="Proteomes" id="UP000829364"/>
    </source>
</evidence>
<gene>
    <name evidence="2" type="ORF">JDV02_001893</name>
</gene>
<feature type="compositionally biased region" description="Polar residues" evidence="1">
    <location>
        <begin position="850"/>
        <end position="867"/>
    </location>
</feature>
<feature type="compositionally biased region" description="Polar residues" evidence="1">
    <location>
        <begin position="924"/>
        <end position="935"/>
    </location>
</feature>
<dbReference type="KEGG" id="ptkz:JDV02_001893"/>
<dbReference type="InterPro" id="IPR022198">
    <property type="entry name" value="DUF3723"/>
</dbReference>
<feature type="region of interest" description="Disordered" evidence="1">
    <location>
        <begin position="667"/>
        <end position="1062"/>
    </location>
</feature>
<feature type="compositionally biased region" description="Polar residues" evidence="1">
    <location>
        <begin position="986"/>
        <end position="1011"/>
    </location>
</feature>
<evidence type="ECO:0000256" key="1">
    <source>
        <dbReference type="SAM" id="MobiDB-lite"/>
    </source>
</evidence>
<feature type="compositionally biased region" description="Basic and acidic residues" evidence="1">
    <location>
        <begin position="707"/>
        <end position="722"/>
    </location>
</feature>
<dbReference type="OrthoDB" id="4227485at2759"/>
<dbReference type="AlphaFoldDB" id="A0A9Q8Q7P8"/>
<proteinExistence type="predicted"/>
<reference evidence="2" key="1">
    <citation type="submission" date="2021-11" db="EMBL/GenBank/DDBJ databases">
        <title>Purpureocillium_takamizusanense_genome.</title>
        <authorList>
            <person name="Nguyen N.-H."/>
        </authorList>
    </citation>
    <scope>NUCLEOTIDE SEQUENCE</scope>
    <source>
        <strain evidence="2">PT3</strain>
    </source>
</reference>
<dbReference type="GeneID" id="72063854"/>
<organism evidence="2 3">
    <name type="scientific">Purpureocillium takamizusanense</name>
    <dbReference type="NCBI Taxonomy" id="2060973"/>
    <lineage>
        <taxon>Eukaryota</taxon>
        <taxon>Fungi</taxon>
        <taxon>Dikarya</taxon>
        <taxon>Ascomycota</taxon>
        <taxon>Pezizomycotina</taxon>
        <taxon>Sordariomycetes</taxon>
        <taxon>Hypocreomycetidae</taxon>
        <taxon>Hypocreales</taxon>
        <taxon>Ophiocordycipitaceae</taxon>
        <taxon>Purpureocillium</taxon>
    </lineage>
</organism>
<sequence>MAESEIRLLGIVRVPLGRLEFVDGVGERLYDRNHTDRLKKLFKRTSIEDASHEHWIDGYIDDTEVPSVLRKLGLSQRELVQSNGDGIYPALDDQFVSYTQGRHRILAASDTVAHWTVCLYSIDLPRIRENSTVKTRTERYQHEKADSDGRIYHKLRECIGHDLEYFKWYQRLSENKQYVFDSISQRRDIASALDDLKVFRGMTEFLYLGSWKKIFTSRLDEECLAGLRHIYTEWSNLTCGDRDIQWTLDKETVVLLEGCTPAASPLDRRAIREGFGTNQALVGVTDVQRRREIERRALAAPGMIPGLRLLQQNMIYLGIAAEILWSHVIPKDARTAKRNLRKTLRATLRGHWVETAPYVEIHEGVFRPARGPPSFDLAYTQLVLAALRQFPYLSFERPKTEGGPKPLMSFDPKCVALLHRRAKLLGFRSSAIDAGAARQSSPFQPQSWTVDLEVDAFNESGSHQRAECQWGKPCTDVYRTIQTSAFLPTMHRAPEDQMDVLYGLRAMLRACFVPCRYELDLGRPMLFINENRPTQHVTADAAPNSPQRQLCRSCLRYLEEWTDGVYDGNLGQTMAPFSASAVDVHDDSLPPDDLASEGLISHRSMPEELNHDQPQNPFAFAARVNQTILSDSSVYSRGPDTDIANMSASSLEHRLGDSPLSLPIHLLQFSSPDTSPHPDSSSPVAQQCFPAGQTSLDAAGRMPPLPDARDRQRQCDAKDRSGHGSLSTKGKGKLSPRRSARPRSPILGTRPPSASCRVTKLCQSHQRPHILQPVRGLAPNSKRRDATSHGSSPSHSADSSPLAASPVRPRSKVPSTRPHSPTSRVTKRSRNRQVADRSHTIERLSPDLLAQSTSNHCSSTSQPNNGSERPRSEIPPTRSPSAHSRATKLPGYYERPDGLRRFKKHSPRAVAQFPRRGSTDFRRSPSQPASESSLIASPVRPRSEVPIAVSSSASPRFTKRSRSHQRFDGLQANGGVSPGTFAHSESGATTGCWSWSSSATRSTPPHFSSGQWERRPSGYPRDMANAPLYRHGSPPREAYGQLSGTQGFEDSEEDFVSVNLNE</sequence>
<keyword evidence="3" id="KW-1185">Reference proteome</keyword>
<feature type="compositionally biased region" description="Basic residues" evidence="1">
    <location>
        <begin position="730"/>
        <end position="741"/>
    </location>
</feature>
<evidence type="ECO:0000313" key="2">
    <source>
        <dbReference type="EMBL" id="UNI15354.1"/>
    </source>
</evidence>
<dbReference type="EMBL" id="CP086355">
    <property type="protein sequence ID" value="UNI15354.1"/>
    <property type="molecule type" value="Genomic_DNA"/>
</dbReference>
<dbReference type="Pfam" id="PF12520">
    <property type="entry name" value="DUF3723"/>
    <property type="match status" value="1"/>
</dbReference>
<name>A0A9Q8Q7P8_9HYPO</name>
<feature type="compositionally biased region" description="Polar residues" evidence="1">
    <location>
        <begin position="813"/>
        <end position="824"/>
    </location>
</feature>
<dbReference type="Proteomes" id="UP000829364">
    <property type="component" value="Chromosome 2"/>
</dbReference>
<feature type="compositionally biased region" description="Basic and acidic residues" evidence="1">
    <location>
        <begin position="833"/>
        <end position="845"/>
    </location>
</feature>
<protein>
    <submittedName>
        <fullName evidence="2">Uncharacterized protein</fullName>
    </submittedName>
</protein>
<feature type="compositionally biased region" description="Low complexity" evidence="1">
    <location>
        <begin position="670"/>
        <end position="683"/>
    </location>
</feature>
<accession>A0A9Q8Q7P8</accession>
<feature type="compositionally biased region" description="Low complexity" evidence="1">
    <location>
        <begin position="788"/>
        <end position="806"/>
    </location>
</feature>